<dbReference type="InterPro" id="IPR015421">
    <property type="entry name" value="PyrdxlP-dep_Trfase_major"/>
</dbReference>
<feature type="compositionally biased region" description="Low complexity" evidence="1">
    <location>
        <begin position="607"/>
        <end position="626"/>
    </location>
</feature>
<evidence type="ECO:0000313" key="3">
    <source>
        <dbReference type="EMBL" id="ERT00667.1"/>
    </source>
</evidence>
<gene>
    <name evidence="3" type="ORF">HMPREF1624_01897</name>
</gene>
<protein>
    <recommendedName>
        <fullName evidence="2">Aminotransferase class V domain-containing protein</fullName>
    </recommendedName>
</protein>
<dbReference type="HOGENOM" id="CLU_010913_4_0_1"/>
<dbReference type="PANTHER" id="PTHR14237">
    <property type="entry name" value="MOLYBDOPTERIN COFACTOR SULFURASE MOSC"/>
    <property type="match status" value="1"/>
</dbReference>
<proteinExistence type="predicted"/>
<dbReference type="InterPro" id="IPR000192">
    <property type="entry name" value="Aminotrans_V_dom"/>
</dbReference>
<name>U7Q0F6_SPOS1</name>
<reference evidence="4" key="1">
    <citation type="journal article" date="2014" name="Genome Announc.">
        <title>Genome sequence of the pathogenic fungus Sporothrix schenckii (ATCC 58251).</title>
        <authorList>
            <person name="Cuomo C.A."/>
            <person name="Rodriguez-Del Valle N."/>
            <person name="Perez-Sanchez L."/>
            <person name="Abouelleil A."/>
            <person name="Goldberg J."/>
            <person name="Young S."/>
            <person name="Zeng Q."/>
            <person name="Birren B.W."/>
        </authorList>
    </citation>
    <scope>NUCLEOTIDE SEQUENCE [LARGE SCALE GENOMIC DNA]</scope>
    <source>
        <strain evidence="4">ATCC 58251 / de Perez 2211183</strain>
    </source>
</reference>
<dbReference type="STRING" id="1391915.U7Q0F6"/>
<dbReference type="AlphaFoldDB" id="U7Q0F6"/>
<accession>U7Q0F6</accession>
<organism evidence="3 4">
    <name type="scientific">Sporothrix schenckii (strain ATCC 58251 / de Perez 2211183)</name>
    <name type="common">Rose-picker's disease fungus</name>
    <dbReference type="NCBI Taxonomy" id="1391915"/>
    <lineage>
        <taxon>Eukaryota</taxon>
        <taxon>Fungi</taxon>
        <taxon>Dikarya</taxon>
        <taxon>Ascomycota</taxon>
        <taxon>Pezizomycotina</taxon>
        <taxon>Sordariomycetes</taxon>
        <taxon>Sordariomycetidae</taxon>
        <taxon>Ophiostomatales</taxon>
        <taxon>Ophiostomataceae</taxon>
        <taxon>Sporothrix</taxon>
    </lineage>
</organism>
<feature type="region of interest" description="Disordered" evidence="1">
    <location>
        <begin position="117"/>
        <end position="147"/>
    </location>
</feature>
<dbReference type="eggNOG" id="KOG2142">
    <property type="taxonomic scope" value="Eukaryota"/>
</dbReference>
<sequence>MSILDAYPEYGSTACLDTLRQTDYSYLDEQHHVYLDYTGSGLAARSQHRAHAERQTSLVLGNPHSVSPTSECATALVEATRTQILEHFGASPDEYAVVFTANATGAARLVGEAYRWGPTTTSTRNRPRTGTGTATATGTGIRSGRRGRAERRLVLTADNHNSIHGLREYARRQGVATQYVPCRMPDMDVDETVLMDVLAPEAGPTASLRRTSKPKSNAWQRFLRSVICGLFDGTADMDEKDVEVEDDGVGDITITTNSTTTASSSFDHPHDRGLFAYPAQSNFSGVRHSLDWIAAAQRRGYDVLLDAAAYLPTSRLDLSRVHPDFVLVSWYKLFGYPTGVGCLVARREALARLDRPWFSGGTIQAVSVGLHWHAPAHRIEAQFEDGTVNFQSIPDVGVGIQWLNNAARAGGTAIACGGGGSDDAKRGEDTQGNTQMVTPADRLALVSVRVRCLTGWFLDRLVVLRHSNGRPMVRLYGPPHCLPDGSNRGGTVTFNVLNTAGVVVDERIVAREAAKARISLRTGCFCNPGAGEAALQYTWADMLKLQALAMRSVGGETLPALSSAPVAGPAAHVARDWTRPDSGYEDGTVTQASSSEVEVGEEEEEAASSPQPSSVPTPSTASASTAKNNSDWPVTGAVRVSFGIASNTADVDAFFVFVRRVFGDWAGDNSGMEPRIEC</sequence>
<evidence type="ECO:0000256" key="1">
    <source>
        <dbReference type="SAM" id="MobiDB-lite"/>
    </source>
</evidence>
<keyword evidence="4" id="KW-1185">Reference proteome</keyword>
<dbReference type="Gene3D" id="3.40.640.10">
    <property type="entry name" value="Type I PLP-dependent aspartate aminotransferase-like (Major domain)"/>
    <property type="match status" value="1"/>
</dbReference>
<dbReference type="Proteomes" id="UP000018087">
    <property type="component" value="Unassembled WGS sequence"/>
</dbReference>
<evidence type="ECO:0000313" key="4">
    <source>
        <dbReference type="Proteomes" id="UP000018087"/>
    </source>
</evidence>
<feature type="region of interest" description="Disordered" evidence="1">
    <location>
        <begin position="576"/>
        <end position="630"/>
    </location>
</feature>
<dbReference type="InterPro" id="IPR015424">
    <property type="entry name" value="PyrdxlP-dep_Trfase"/>
</dbReference>
<dbReference type="OrthoDB" id="10264306at2759"/>
<feature type="domain" description="Aminotransferase class V" evidence="2">
    <location>
        <begin position="271"/>
        <end position="406"/>
    </location>
</feature>
<dbReference type="EMBL" id="KI440843">
    <property type="protein sequence ID" value="ERT00667.1"/>
    <property type="molecule type" value="Genomic_DNA"/>
</dbReference>
<dbReference type="Pfam" id="PF00266">
    <property type="entry name" value="Aminotran_5"/>
    <property type="match status" value="1"/>
</dbReference>
<evidence type="ECO:0000259" key="2">
    <source>
        <dbReference type="Pfam" id="PF00266"/>
    </source>
</evidence>
<dbReference type="Gene3D" id="3.90.1150.10">
    <property type="entry name" value="Aspartate Aminotransferase, domain 1"/>
    <property type="match status" value="1"/>
</dbReference>
<feature type="compositionally biased region" description="Low complexity" evidence="1">
    <location>
        <begin position="117"/>
        <end position="142"/>
    </location>
</feature>
<dbReference type="InterPro" id="IPR015422">
    <property type="entry name" value="PyrdxlP-dep_Trfase_small"/>
</dbReference>
<dbReference type="SUPFAM" id="SSF53383">
    <property type="entry name" value="PLP-dependent transferases"/>
    <property type="match status" value="2"/>
</dbReference>
<dbReference type="PANTHER" id="PTHR14237:SF19">
    <property type="entry name" value="MITOCHONDRIAL AMIDOXIME REDUCING COMPONENT 1"/>
    <property type="match status" value="1"/>
</dbReference>